<keyword evidence="2" id="KW-0847">Vitamin C</keyword>
<keyword evidence="1" id="KW-0479">Metal-binding</keyword>
<protein>
    <recommendedName>
        <fullName evidence="7">Prolyl 4-hydroxylase alpha subunit Fe(2+) 2OG dioxygenase domain-containing protein</fullName>
    </recommendedName>
</protein>
<dbReference type="InterPro" id="IPR045054">
    <property type="entry name" value="P4HA-like"/>
</dbReference>
<evidence type="ECO:0000313" key="5">
    <source>
        <dbReference type="EMBL" id="VDL58486.1"/>
    </source>
</evidence>
<dbReference type="GO" id="GO:0031418">
    <property type="term" value="F:L-ascorbic acid binding"/>
    <property type="evidence" value="ECO:0007669"/>
    <property type="project" value="UniProtKB-KW"/>
</dbReference>
<feature type="signal peptide" evidence="4">
    <location>
        <begin position="1"/>
        <end position="20"/>
    </location>
</feature>
<dbReference type="GO" id="GO:0046872">
    <property type="term" value="F:metal ion binding"/>
    <property type="evidence" value="ECO:0007669"/>
    <property type="project" value="UniProtKB-KW"/>
</dbReference>
<evidence type="ECO:0000313" key="6">
    <source>
        <dbReference type="Proteomes" id="UP000274504"/>
    </source>
</evidence>
<evidence type="ECO:0000256" key="2">
    <source>
        <dbReference type="ARBA" id="ARBA00022896"/>
    </source>
</evidence>
<dbReference type="Proteomes" id="UP000274504">
    <property type="component" value="Unassembled WGS sequence"/>
</dbReference>
<evidence type="ECO:0000256" key="4">
    <source>
        <dbReference type="SAM" id="SignalP"/>
    </source>
</evidence>
<dbReference type="AlphaFoldDB" id="A0A3P6ZR02"/>
<feature type="chain" id="PRO_5018230548" description="Prolyl 4-hydroxylase alpha subunit Fe(2+) 2OG dioxygenase domain-containing protein" evidence="4">
    <location>
        <begin position="21"/>
        <end position="127"/>
    </location>
</feature>
<keyword evidence="4" id="KW-0732">Signal</keyword>
<evidence type="ECO:0008006" key="7">
    <source>
        <dbReference type="Google" id="ProtNLM"/>
    </source>
</evidence>
<evidence type="ECO:0000256" key="3">
    <source>
        <dbReference type="ARBA" id="ARBA00023004"/>
    </source>
</evidence>
<accession>A0A3P6ZR02</accession>
<sequence>MQQMVLYYELIFSLCLNVLSLKYCKNDQLTNAIDFRVSILSKFQLKFSNLSVWLPDDLNELTKRINRRIRMATTLNIEHGEELQVANYGLGGYYAPHYDYARVNLNFSDQKGEIVNNMLFFIKLQKD</sequence>
<reference evidence="5 6" key="1">
    <citation type="submission" date="2018-11" db="EMBL/GenBank/DDBJ databases">
        <authorList>
            <consortium name="Pathogen Informatics"/>
        </authorList>
    </citation>
    <scope>NUCLEOTIDE SEQUENCE [LARGE SCALE GENOMIC DNA]</scope>
</reference>
<dbReference type="Gene3D" id="2.60.120.620">
    <property type="entry name" value="q2cbj1_9rhob like domain"/>
    <property type="match status" value="1"/>
</dbReference>
<evidence type="ECO:0000256" key="1">
    <source>
        <dbReference type="ARBA" id="ARBA00022723"/>
    </source>
</evidence>
<proteinExistence type="predicted"/>
<dbReference type="EMBL" id="UYSG01004395">
    <property type="protein sequence ID" value="VDL58486.1"/>
    <property type="molecule type" value="Genomic_DNA"/>
</dbReference>
<dbReference type="GO" id="GO:0005783">
    <property type="term" value="C:endoplasmic reticulum"/>
    <property type="evidence" value="ECO:0007669"/>
    <property type="project" value="TreeGrafter"/>
</dbReference>
<keyword evidence="3" id="KW-0408">Iron</keyword>
<dbReference type="PANTHER" id="PTHR10869:SF244">
    <property type="entry name" value="PROLYL 4-HYDROXYLASE SUBUNIT ALPHA-2"/>
    <property type="match status" value="1"/>
</dbReference>
<dbReference type="OrthoDB" id="420380at2759"/>
<gene>
    <name evidence="5" type="ORF">HDID_LOCUS6168</name>
</gene>
<organism evidence="5 6">
    <name type="scientific">Hymenolepis diminuta</name>
    <name type="common">Rat tapeworm</name>
    <dbReference type="NCBI Taxonomy" id="6216"/>
    <lineage>
        <taxon>Eukaryota</taxon>
        <taxon>Metazoa</taxon>
        <taxon>Spiralia</taxon>
        <taxon>Lophotrochozoa</taxon>
        <taxon>Platyhelminthes</taxon>
        <taxon>Cestoda</taxon>
        <taxon>Eucestoda</taxon>
        <taxon>Cyclophyllidea</taxon>
        <taxon>Hymenolepididae</taxon>
        <taxon>Hymenolepis</taxon>
    </lineage>
</organism>
<dbReference type="PANTHER" id="PTHR10869">
    <property type="entry name" value="PROLYL 4-HYDROXYLASE ALPHA SUBUNIT"/>
    <property type="match status" value="1"/>
</dbReference>
<dbReference type="GO" id="GO:0004656">
    <property type="term" value="F:procollagen-proline 4-dioxygenase activity"/>
    <property type="evidence" value="ECO:0007669"/>
    <property type="project" value="TreeGrafter"/>
</dbReference>
<name>A0A3P6ZR02_HYMDI</name>